<comment type="subunit">
    <text evidence="4">Part of the 50S ribosomal subunit. Contacts protein L32.</text>
</comment>
<evidence type="ECO:0000313" key="8">
    <source>
        <dbReference type="Proteomes" id="UP000179209"/>
    </source>
</evidence>
<dbReference type="InterPro" id="IPR036373">
    <property type="entry name" value="Ribosomal_bL17_sf"/>
</dbReference>
<dbReference type="InterPro" id="IPR047859">
    <property type="entry name" value="Ribosomal_bL17_CS"/>
</dbReference>
<dbReference type="GO" id="GO:0003735">
    <property type="term" value="F:structural constituent of ribosome"/>
    <property type="evidence" value="ECO:0007669"/>
    <property type="project" value="InterPro"/>
</dbReference>
<evidence type="ECO:0000256" key="2">
    <source>
        <dbReference type="ARBA" id="ARBA00022980"/>
    </source>
</evidence>
<evidence type="ECO:0000256" key="3">
    <source>
        <dbReference type="ARBA" id="ARBA00023274"/>
    </source>
</evidence>
<reference evidence="7 8" key="1">
    <citation type="journal article" date="2016" name="Nat. Commun.">
        <title>Thousands of microbial genomes shed light on interconnected biogeochemical processes in an aquifer system.</title>
        <authorList>
            <person name="Anantharaman K."/>
            <person name="Brown C.T."/>
            <person name="Hug L.A."/>
            <person name="Sharon I."/>
            <person name="Castelle C.J."/>
            <person name="Probst A.J."/>
            <person name="Thomas B.C."/>
            <person name="Singh A."/>
            <person name="Wilkins M.J."/>
            <person name="Karaoz U."/>
            <person name="Brodie E.L."/>
            <person name="Williams K.H."/>
            <person name="Hubbard S.S."/>
            <person name="Banfield J.F."/>
        </authorList>
    </citation>
    <scope>NUCLEOTIDE SEQUENCE [LARGE SCALE GENOMIC DNA]</scope>
</reference>
<keyword evidence="3 4" id="KW-0687">Ribonucleoprotein</keyword>
<protein>
    <recommendedName>
        <fullName evidence="4">Large ribosomal subunit protein bL17</fullName>
    </recommendedName>
</protein>
<evidence type="ECO:0000313" key="7">
    <source>
        <dbReference type="EMBL" id="OGG31105.1"/>
    </source>
</evidence>
<dbReference type="AlphaFoldDB" id="A0A1F6B2F8"/>
<dbReference type="Pfam" id="PF01196">
    <property type="entry name" value="Ribosomal_L17"/>
    <property type="match status" value="1"/>
</dbReference>
<gene>
    <name evidence="4" type="primary">rplQ</name>
    <name evidence="7" type="ORF">A3I51_05725</name>
</gene>
<dbReference type="GO" id="GO:0022625">
    <property type="term" value="C:cytosolic large ribosomal subunit"/>
    <property type="evidence" value="ECO:0007669"/>
    <property type="project" value="TreeGrafter"/>
</dbReference>
<dbReference type="NCBIfam" id="TIGR00059">
    <property type="entry name" value="L17"/>
    <property type="match status" value="1"/>
</dbReference>
<dbReference type="InterPro" id="IPR000456">
    <property type="entry name" value="Ribosomal_bL17"/>
</dbReference>
<dbReference type="PROSITE" id="PS01167">
    <property type="entry name" value="RIBOSOMAL_L17"/>
    <property type="match status" value="1"/>
</dbReference>
<evidence type="ECO:0000256" key="1">
    <source>
        <dbReference type="ARBA" id="ARBA00008777"/>
    </source>
</evidence>
<dbReference type="HAMAP" id="MF_01368">
    <property type="entry name" value="Ribosomal_bL17"/>
    <property type="match status" value="1"/>
</dbReference>
<comment type="similarity">
    <text evidence="1 4 5">Belongs to the bacterial ribosomal protein bL17 family.</text>
</comment>
<name>A0A1F6B2F8_9BACT</name>
<dbReference type="PANTHER" id="PTHR14413:SF16">
    <property type="entry name" value="LARGE RIBOSOMAL SUBUNIT PROTEIN BL17M"/>
    <property type="match status" value="1"/>
</dbReference>
<accession>A0A1F6B2F8</accession>
<sequence>MKHRVFGKKLNRDIKERKALFRNLINSLIIYGRIKTTLAKAKAIRSLIEKLVTKAKDGSRSQVNQIASFLTRKEPVKKLVNEIAPRFKDKIGGYIRMVRIGKRQGDNAEVVMMEWTAPPAPQTPLKPASAKSTDKKNAEKPKKVKTEKKK</sequence>
<comment type="caution">
    <text evidence="7">The sequence shown here is derived from an EMBL/GenBank/DDBJ whole genome shotgun (WGS) entry which is preliminary data.</text>
</comment>
<dbReference type="Proteomes" id="UP000179209">
    <property type="component" value="Unassembled WGS sequence"/>
</dbReference>
<dbReference type="Gene3D" id="3.90.1030.10">
    <property type="entry name" value="Ribosomal protein L17"/>
    <property type="match status" value="1"/>
</dbReference>
<evidence type="ECO:0000256" key="4">
    <source>
        <dbReference type="HAMAP-Rule" id="MF_01368"/>
    </source>
</evidence>
<organism evidence="7 8">
    <name type="scientific">Candidatus Gottesmanbacteria bacterium RIFCSPLOWO2_02_FULL_38_8</name>
    <dbReference type="NCBI Taxonomy" id="1798397"/>
    <lineage>
        <taxon>Bacteria</taxon>
        <taxon>Candidatus Gottesmaniibacteriota</taxon>
    </lineage>
</organism>
<keyword evidence="2 4" id="KW-0689">Ribosomal protein</keyword>
<dbReference type="SUPFAM" id="SSF64263">
    <property type="entry name" value="Prokaryotic ribosomal protein L17"/>
    <property type="match status" value="1"/>
</dbReference>
<evidence type="ECO:0000256" key="6">
    <source>
        <dbReference type="SAM" id="MobiDB-lite"/>
    </source>
</evidence>
<proteinExistence type="inferred from homology"/>
<evidence type="ECO:0000256" key="5">
    <source>
        <dbReference type="RuleBase" id="RU000660"/>
    </source>
</evidence>
<feature type="compositionally biased region" description="Basic and acidic residues" evidence="6">
    <location>
        <begin position="132"/>
        <end position="141"/>
    </location>
</feature>
<dbReference type="PANTHER" id="PTHR14413">
    <property type="entry name" value="RIBOSOMAL PROTEIN L17"/>
    <property type="match status" value="1"/>
</dbReference>
<dbReference type="EMBL" id="MFKA01000076">
    <property type="protein sequence ID" value="OGG31105.1"/>
    <property type="molecule type" value="Genomic_DNA"/>
</dbReference>
<feature type="region of interest" description="Disordered" evidence="6">
    <location>
        <begin position="115"/>
        <end position="150"/>
    </location>
</feature>
<dbReference type="GO" id="GO:0006412">
    <property type="term" value="P:translation"/>
    <property type="evidence" value="ECO:0007669"/>
    <property type="project" value="UniProtKB-UniRule"/>
</dbReference>